<gene>
    <name evidence="1" type="ORF">EVAR_7274_1</name>
</gene>
<keyword evidence="2" id="KW-1185">Reference proteome</keyword>
<dbReference type="AlphaFoldDB" id="A0A4C1T3B9"/>
<evidence type="ECO:0000313" key="2">
    <source>
        <dbReference type="Proteomes" id="UP000299102"/>
    </source>
</evidence>
<organism evidence="1 2">
    <name type="scientific">Eumeta variegata</name>
    <name type="common">Bagworm moth</name>
    <name type="synonym">Eumeta japonica</name>
    <dbReference type="NCBI Taxonomy" id="151549"/>
    <lineage>
        <taxon>Eukaryota</taxon>
        <taxon>Metazoa</taxon>
        <taxon>Ecdysozoa</taxon>
        <taxon>Arthropoda</taxon>
        <taxon>Hexapoda</taxon>
        <taxon>Insecta</taxon>
        <taxon>Pterygota</taxon>
        <taxon>Neoptera</taxon>
        <taxon>Endopterygota</taxon>
        <taxon>Lepidoptera</taxon>
        <taxon>Glossata</taxon>
        <taxon>Ditrysia</taxon>
        <taxon>Tineoidea</taxon>
        <taxon>Psychidae</taxon>
        <taxon>Oiketicinae</taxon>
        <taxon>Eumeta</taxon>
    </lineage>
</organism>
<sequence>MTPGDRSRRLGHDIVLYSYVSTNNYQRLRKQHTNYTYWRKAESDGTCGRATRPARAGAAAGRRVRRTADVVLFDIYTSFVIGRCDNVSEQRPHALRGSGRQVFARPCVPREKNVM</sequence>
<protein>
    <submittedName>
        <fullName evidence="1">Uncharacterized protein</fullName>
    </submittedName>
</protein>
<dbReference type="Proteomes" id="UP000299102">
    <property type="component" value="Unassembled WGS sequence"/>
</dbReference>
<dbReference type="EMBL" id="BGZK01000032">
    <property type="protein sequence ID" value="GBP08675.1"/>
    <property type="molecule type" value="Genomic_DNA"/>
</dbReference>
<evidence type="ECO:0000313" key="1">
    <source>
        <dbReference type="EMBL" id="GBP08675.1"/>
    </source>
</evidence>
<proteinExistence type="predicted"/>
<reference evidence="1 2" key="1">
    <citation type="journal article" date="2019" name="Commun. Biol.">
        <title>The bagworm genome reveals a unique fibroin gene that provides high tensile strength.</title>
        <authorList>
            <person name="Kono N."/>
            <person name="Nakamura H."/>
            <person name="Ohtoshi R."/>
            <person name="Tomita M."/>
            <person name="Numata K."/>
            <person name="Arakawa K."/>
        </authorList>
    </citation>
    <scope>NUCLEOTIDE SEQUENCE [LARGE SCALE GENOMIC DNA]</scope>
</reference>
<comment type="caution">
    <text evidence="1">The sequence shown here is derived from an EMBL/GenBank/DDBJ whole genome shotgun (WGS) entry which is preliminary data.</text>
</comment>
<name>A0A4C1T3B9_EUMVA</name>
<accession>A0A4C1T3B9</accession>